<reference evidence="3 4" key="1">
    <citation type="submission" date="2014-06" db="EMBL/GenBank/DDBJ databases">
        <title>Evolutionary Origins and Diversification of the Mycorrhizal Mutualists.</title>
        <authorList>
            <consortium name="DOE Joint Genome Institute"/>
            <consortium name="Mycorrhizal Genomics Consortium"/>
            <person name="Kohler A."/>
            <person name="Kuo A."/>
            <person name="Nagy L.G."/>
            <person name="Floudas D."/>
            <person name="Copeland A."/>
            <person name="Barry K.W."/>
            <person name="Cichocki N."/>
            <person name="Veneault-Fourrey C."/>
            <person name="LaButti K."/>
            <person name="Lindquist E.A."/>
            <person name="Lipzen A."/>
            <person name="Lundell T."/>
            <person name="Morin E."/>
            <person name="Murat C."/>
            <person name="Riley R."/>
            <person name="Ohm R."/>
            <person name="Sun H."/>
            <person name="Tunlid A."/>
            <person name="Henrissat B."/>
            <person name="Grigoriev I.V."/>
            <person name="Hibbett D.S."/>
            <person name="Martin F."/>
        </authorList>
    </citation>
    <scope>NUCLEOTIDE SEQUENCE [LARGE SCALE GENOMIC DNA]</scope>
    <source>
        <strain evidence="3 4">SS14</strain>
    </source>
</reference>
<feature type="compositionally biased region" description="Basic and acidic residues" evidence="1">
    <location>
        <begin position="61"/>
        <end position="74"/>
    </location>
</feature>
<feature type="compositionally biased region" description="Low complexity" evidence="1">
    <location>
        <begin position="51"/>
        <end position="60"/>
    </location>
</feature>
<dbReference type="HOGENOM" id="CLU_875931_0_0_1"/>
<feature type="non-terminal residue" evidence="3">
    <location>
        <position position="318"/>
    </location>
</feature>
<feature type="region of interest" description="Disordered" evidence="1">
    <location>
        <begin position="42"/>
        <end position="127"/>
    </location>
</feature>
<organism evidence="3 4">
    <name type="scientific">Sphaerobolus stellatus (strain SS14)</name>
    <dbReference type="NCBI Taxonomy" id="990650"/>
    <lineage>
        <taxon>Eukaryota</taxon>
        <taxon>Fungi</taxon>
        <taxon>Dikarya</taxon>
        <taxon>Basidiomycota</taxon>
        <taxon>Agaricomycotina</taxon>
        <taxon>Agaricomycetes</taxon>
        <taxon>Phallomycetidae</taxon>
        <taxon>Geastrales</taxon>
        <taxon>Sphaerobolaceae</taxon>
        <taxon>Sphaerobolus</taxon>
    </lineage>
</organism>
<accession>A0A0C9UR11</accession>
<feature type="domain" description="Endonuclease/exonuclease/phosphatase" evidence="2">
    <location>
        <begin position="163"/>
        <end position="298"/>
    </location>
</feature>
<dbReference type="Gene3D" id="3.60.10.10">
    <property type="entry name" value="Endonuclease/exonuclease/phosphatase"/>
    <property type="match status" value="1"/>
</dbReference>
<sequence>KPTTGGFSLFPPREYPEEVLSEADKQLLELAAIAANNVVKDLRAESERADQPPTTTAKATPDARIDESLREQMKDNAPAVDVSEPLFHPHDTPSPTPTTPPHRTRPRAHSSPSKLEKPSMEQQGIERAGSRKTLATMALTQPAKQQTLTSWVGARTKEPASATAKDVAKYDIIALQEPWLDRLGRTRANKYWEVIYPIRHRDQPDKTRSILLINKNISTNCWTDIDTGSQDVTAIWLEHGTGSLDIFNIYNDCTHSRSLAALSSTLQRLEEDPEAVIDDEGAHHMLWVGDFNRHHPCGMKTAMYTYLHVPTSRQHRSS</sequence>
<name>A0A0C9UR11_SPHS4</name>
<gene>
    <name evidence="3" type="ORF">M422DRAFT_271092</name>
</gene>
<dbReference type="EMBL" id="KN837326">
    <property type="protein sequence ID" value="KIJ27730.1"/>
    <property type="molecule type" value="Genomic_DNA"/>
</dbReference>
<dbReference type="SUPFAM" id="SSF56219">
    <property type="entry name" value="DNase I-like"/>
    <property type="match status" value="1"/>
</dbReference>
<keyword evidence="4" id="KW-1185">Reference proteome</keyword>
<dbReference type="Pfam" id="PF03372">
    <property type="entry name" value="Exo_endo_phos"/>
    <property type="match status" value="1"/>
</dbReference>
<evidence type="ECO:0000259" key="2">
    <source>
        <dbReference type="Pfam" id="PF03372"/>
    </source>
</evidence>
<dbReference type="OrthoDB" id="2840473at2759"/>
<evidence type="ECO:0000256" key="1">
    <source>
        <dbReference type="SAM" id="MobiDB-lite"/>
    </source>
</evidence>
<evidence type="ECO:0000313" key="3">
    <source>
        <dbReference type="EMBL" id="KIJ27730.1"/>
    </source>
</evidence>
<proteinExistence type="predicted"/>
<dbReference type="Proteomes" id="UP000054279">
    <property type="component" value="Unassembled WGS sequence"/>
</dbReference>
<protein>
    <recommendedName>
        <fullName evidence="2">Endonuclease/exonuclease/phosphatase domain-containing protein</fullName>
    </recommendedName>
</protein>
<dbReference type="InterPro" id="IPR005135">
    <property type="entry name" value="Endo/exonuclease/phosphatase"/>
</dbReference>
<dbReference type="InterPro" id="IPR036691">
    <property type="entry name" value="Endo/exonu/phosph_ase_sf"/>
</dbReference>
<dbReference type="AlphaFoldDB" id="A0A0C9UR11"/>
<evidence type="ECO:0000313" key="4">
    <source>
        <dbReference type="Proteomes" id="UP000054279"/>
    </source>
</evidence>